<accession>A0A7W7GNH3</accession>
<keyword evidence="2" id="KW-0694">RNA-binding</keyword>
<dbReference type="GO" id="GO:0106026">
    <property type="term" value="F:Gly-tRNA(Ala) deacylase activity"/>
    <property type="evidence" value="ECO:0007669"/>
    <property type="project" value="UniProtKB-UniRule"/>
</dbReference>
<comment type="catalytic activity">
    <reaction evidence="2">
        <text>a D-aminoacyl-tRNA + H2O = a tRNA + a D-alpha-amino acid + H(+)</text>
        <dbReference type="Rhea" id="RHEA:13953"/>
        <dbReference type="Rhea" id="RHEA-COMP:10123"/>
        <dbReference type="Rhea" id="RHEA-COMP:10124"/>
        <dbReference type="ChEBI" id="CHEBI:15377"/>
        <dbReference type="ChEBI" id="CHEBI:15378"/>
        <dbReference type="ChEBI" id="CHEBI:59871"/>
        <dbReference type="ChEBI" id="CHEBI:78442"/>
        <dbReference type="ChEBI" id="CHEBI:79333"/>
        <dbReference type="EC" id="3.1.1.96"/>
    </reaction>
</comment>
<dbReference type="PANTHER" id="PTHR10472">
    <property type="entry name" value="D-TYROSYL-TRNA TYR DEACYLASE"/>
    <property type="match status" value="1"/>
</dbReference>
<comment type="catalytic activity">
    <reaction evidence="2">
        <text>glycyl-tRNA(Ala) + H2O = tRNA(Ala) + glycine + H(+)</text>
        <dbReference type="Rhea" id="RHEA:53744"/>
        <dbReference type="Rhea" id="RHEA-COMP:9657"/>
        <dbReference type="Rhea" id="RHEA-COMP:13640"/>
        <dbReference type="ChEBI" id="CHEBI:15377"/>
        <dbReference type="ChEBI" id="CHEBI:15378"/>
        <dbReference type="ChEBI" id="CHEBI:57305"/>
        <dbReference type="ChEBI" id="CHEBI:78442"/>
        <dbReference type="ChEBI" id="CHEBI:78522"/>
    </reaction>
</comment>
<evidence type="ECO:0000256" key="2">
    <source>
        <dbReference type="HAMAP-Rule" id="MF_00518"/>
    </source>
</evidence>
<sequence>MRAVVQRVRSASVIVIDGQTRQRVGQIDEPGLMILLGVGVEDAEPQADSLAAKIAHLRILDGERSLVQAAAPALVVSQFTLYGDVRKGRRPSWTSSARPEQAEPLYERFVHGLQAEGVPVERGCFGAQMDVQLVNDGPFTLIVDTDDLAGPRRA</sequence>
<name>A0A7W7GNH3_9MICC</name>
<keyword evidence="2 3" id="KW-0378">Hydrolase</keyword>
<dbReference type="EMBL" id="JACHNA010000001">
    <property type="protein sequence ID" value="MBB4735350.1"/>
    <property type="molecule type" value="Genomic_DNA"/>
</dbReference>
<dbReference type="InterPro" id="IPR003732">
    <property type="entry name" value="Daa-tRNA_deacyls_DTD"/>
</dbReference>
<dbReference type="GO" id="GO:0019478">
    <property type="term" value="P:D-amino acid catabolic process"/>
    <property type="evidence" value="ECO:0007669"/>
    <property type="project" value="UniProtKB-UniRule"/>
</dbReference>
<dbReference type="InterPro" id="IPR023509">
    <property type="entry name" value="DTD-like_sf"/>
</dbReference>
<keyword evidence="2" id="KW-0820">tRNA-binding</keyword>
<evidence type="ECO:0000313" key="4">
    <source>
        <dbReference type="Proteomes" id="UP000540191"/>
    </source>
</evidence>
<dbReference type="SUPFAM" id="SSF69500">
    <property type="entry name" value="DTD-like"/>
    <property type="match status" value="1"/>
</dbReference>
<proteinExistence type="inferred from homology"/>
<dbReference type="EC" id="3.1.1.-" evidence="2"/>
<protein>
    <recommendedName>
        <fullName evidence="2">D-aminoacyl-tRNA deacylase</fullName>
        <shortName evidence="2">DTD</shortName>
        <ecNumber evidence="2">3.1.1.96</ecNumber>
    </recommendedName>
    <alternativeName>
        <fullName evidence="2">Gly-tRNA(Ala) deacylase</fullName>
        <ecNumber evidence="2">3.1.1.-</ecNumber>
    </alternativeName>
</protein>
<dbReference type="RefSeq" id="WP_184241208.1">
    <property type="nucleotide sequence ID" value="NZ_JACHNA010000001.1"/>
</dbReference>
<dbReference type="Pfam" id="PF02580">
    <property type="entry name" value="Tyr_Deacylase"/>
    <property type="match status" value="1"/>
</dbReference>
<comment type="caution">
    <text evidence="3">The sequence shown here is derived from an EMBL/GenBank/DDBJ whole genome shotgun (WGS) entry which is preliminary data.</text>
</comment>
<keyword evidence="4" id="KW-1185">Reference proteome</keyword>
<dbReference type="GO" id="GO:0000049">
    <property type="term" value="F:tRNA binding"/>
    <property type="evidence" value="ECO:0007669"/>
    <property type="project" value="UniProtKB-UniRule"/>
</dbReference>
<dbReference type="NCBIfam" id="TIGR00256">
    <property type="entry name" value="D-aminoacyl-tRNA deacylase"/>
    <property type="match status" value="1"/>
</dbReference>
<dbReference type="EC" id="3.1.1.96" evidence="2"/>
<dbReference type="GO" id="GO:0043908">
    <property type="term" value="F:Ser(Gly)-tRNA(Ala) hydrolase activity"/>
    <property type="evidence" value="ECO:0007669"/>
    <property type="project" value="UniProtKB-UniRule"/>
</dbReference>
<evidence type="ECO:0000313" key="3">
    <source>
        <dbReference type="EMBL" id="MBB4735350.1"/>
    </source>
</evidence>
<keyword evidence="2" id="KW-0963">Cytoplasm</keyword>
<dbReference type="Proteomes" id="UP000540191">
    <property type="component" value="Unassembled WGS sequence"/>
</dbReference>
<comment type="subcellular location">
    <subcellularLocation>
        <location evidence="2">Cytoplasm</location>
    </subcellularLocation>
</comment>
<dbReference type="FunFam" id="3.50.80.10:FF:000001">
    <property type="entry name" value="D-aminoacyl-tRNA deacylase"/>
    <property type="match status" value="1"/>
</dbReference>
<comment type="subunit">
    <text evidence="2">Homodimer.</text>
</comment>
<dbReference type="PANTHER" id="PTHR10472:SF5">
    <property type="entry name" value="D-AMINOACYL-TRNA DEACYLASE 1"/>
    <property type="match status" value="1"/>
</dbReference>
<reference evidence="3 4" key="1">
    <citation type="submission" date="2020-08" db="EMBL/GenBank/DDBJ databases">
        <title>Sequencing the genomes of 1000 actinobacteria strains.</title>
        <authorList>
            <person name="Klenk H.-P."/>
        </authorList>
    </citation>
    <scope>NUCLEOTIDE SEQUENCE [LARGE SCALE GENOMIC DNA]</scope>
    <source>
        <strain evidence="3 4">DSM 23974</strain>
    </source>
</reference>
<dbReference type="HAMAP" id="MF_00518">
    <property type="entry name" value="Deacylase_Dtd"/>
    <property type="match status" value="1"/>
</dbReference>
<dbReference type="Gene3D" id="3.50.80.10">
    <property type="entry name" value="D-tyrosyl-tRNA(Tyr) deacylase"/>
    <property type="match status" value="1"/>
</dbReference>
<dbReference type="GO" id="GO:0005737">
    <property type="term" value="C:cytoplasm"/>
    <property type="evidence" value="ECO:0007669"/>
    <property type="project" value="UniProtKB-SubCell"/>
</dbReference>
<evidence type="ECO:0000256" key="1">
    <source>
        <dbReference type="ARBA" id="ARBA00009673"/>
    </source>
</evidence>
<comment type="domain">
    <text evidence="2">A Gly-cisPro motif from one monomer fits into the active site of the other monomer to allow specific chiral rejection of L-amino acids.</text>
</comment>
<dbReference type="GO" id="GO:0051500">
    <property type="term" value="F:D-tyrosyl-tRNA(Tyr) deacylase activity"/>
    <property type="evidence" value="ECO:0007669"/>
    <property type="project" value="TreeGrafter"/>
</dbReference>
<gene>
    <name evidence="2" type="primary">dtd</name>
    <name evidence="3" type="ORF">HDA30_000858</name>
</gene>
<comment type="function">
    <text evidence="2">An aminoacyl-tRNA editing enzyme that deacylates mischarged D-aminoacyl-tRNAs. Also deacylates mischarged glycyl-tRNA(Ala), protecting cells against glycine mischarging by AlaRS. Acts via tRNA-based rather than protein-based catalysis; rejects L-amino acids rather than detecting D-amino acids in the active site. By recycling D-aminoacyl-tRNA to D-amino acids and free tRNA molecules, this enzyme counteracts the toxicity associated with the formation of D-aminoacyl-tRNA entities in vivo and helps enforce protein L-homochirality.</text>
</comment>
<comment type="similarity">
    <text evidence="1 2">Belongs to the DTD family.</text>
</comment>
<feature type="short sequence motif" description="Gly-cisPro motif, important for rejection of L-amino acids" evidence="2">
    <location>
        <begin position="137"/>
        <end position="138"/>
    </location>
</feature>
<organism evidence="3 4">
    <name type="scientific">Micrococcus cohnii</name>
    <dbReference type="NCBI Taxonomy" id="993416"/>
    <lineage>
        <taxon>Bacteria</taxon>
        <taxon>Bacillati</taxon>
        <taxon>Actinomycetota</taxon>
        <taxon>Actinomycetes</taxon>
        <taxon>Micrococcales</taxon>
        <taxon>Micrococcaceae</taxon>
        <taxon>Micrococcus</taxon>
    </lineage>
</organism>
<dbReference type="AlphaFoldDB" id="A0A7W7GNH3"/>